<feature type="domain" description="Rieske" evidence="10">
    <location>
        <begin position="38"/>
        <end position="122"/>
    </location>
</feature>
<dbReference type="PANTHER" id="PTHR43756">
    <property type="entry name" value="CHOLINE MONOOXYGENASE, CHLOROPLASTIC"/>
    <property type="match status" value="1"/>
</dbReference>
<dbReference type="InterPro" id="IPR015881">
    <property type="entry name" value="ARHD_Rieske_2Fe_2S"/>
</dbReference>
<dbReference type="STRING" id="1348853.LK12_00665"/>
<dbReference type="InterPro" id="IPR036922">
    <property type="entry name" value="Rieske_2Fe-2S_sf"/>
</dbReference>
<dbReference type="PROSITE" id="PS51296">
    <property type="entry name" value="RIESKE"/>
    <property type="match status" value="1"/>
</dbReference>
<evidence type="ECO:0000256" key="3">
    <source>
        <dbReference type="ARBA" id="ARBA00022723"/>
    </source>
</evidence>
<evidence type="ECO:0000313" key="11">
    <source>
        <dbReference type="EMBL" id="KHK92938.1"/>
    </source>
</evidence>
<dbReference type="InterPro" id="IPR015879">
    <property type="entry name" value="Ring_hydroxy_dOase_asu_C_dom"/>
</dbReference>
<protein>
    <submittedName>
        <fullName evidence="11">Naphthalene 1,2-dioxygenase</fullName>
    </submittedName>
</protein>
<gene>
    <name evidence="11" type="ORF">LK12_00665</name>
</gene>
<sequence>MIDIRDFVDVDNATQNRRIFGDPDIYKLELERIFARCWLFLTHESLIPNVGDFVVTKMGEDEVIVWRQRDKSIKAFLNVCTHRGMRLCPSESGNSKGMSCSYHGWAFGVDGGLSAVPVEEAIYGPDFDKCKLGLREVPLVDSYHGFIFGCMDAAAPSLPDYLGDAAWYFDIWADVPGGVELLGPPSRTILNANWKSPTENFIGDAYHVGWTHAPVLAAMMGEVPPQASFIGDEKSFQMTSRYGHGLGIINNFGPALLLHECPELAPWMEKRAALLAQSKGPDIARLYTNNWDASIFPNISYLFGIMVFKVWHPLGPDKIEVMTWPIAEKEMPDDLKRRLAVASHRTFGPAGMLEGDDLDNFEYATRPNRGFVTRQGDLNLQMGLGQEREDPALPGVIGPFMSEMAQRGFYRAYADCLSSDDWTELEATTANWKQATLRK</sequence>
<evidence type="ECO:0000256" key="4">
    <source>
        <dbReference type="ARBA" id="ARBA00022797"/>
    </source>
</evidence>
<keyword evidence="6" id="KW-0560">Oxidoreductase</keyword>
<evidence type="ECO:0000256" key="1">
    <source>
        <dbReference type="ARBA" id="ARBA00008751"/>
    </source>
</evidence>
<name>A0A0B1ZUU5_9SPHN</name>
<dbReference type="CDD" id="cd08881">
    <property type="entry name" value="RHO_alpha_C_NDO-like"/>
    <property type="match status" value="1"/>
</dbReference>
<evidence type="ECO:0000256" key="7">
    <source>
        <dbReference type="ARBA" id="ARBA00023004"/>
    </source>
</evidence>
<evidence type="ECO:0000256" key="5">
    <source>
        <dbReference type="ARBA" id="ARBA00022964"/>
    </source>
</evidence>
<evidence type="ECO:0000259" key="10">
    <source>
        <dbReference type="PROSITE" id="PS51296"/>
    </source>
</evidence>
<dbReference type="Pfam" id="PF00355">
    <property type="entry name" value="Rieske"/>
    <property type="match status" value="1"/>
</dbReference>
<comment type="similarity">
    <text evidence="1">Belongs to the bacterial ring-hydroxylating dioxygenase alpha subunit family.</text>
</comment>
<organism evidence="11 12">
    <name type="scientific">Novosphingobium malaysiense</name>
    <dbReference type="NCBI Taxonomy" id="1348853"/>
    <lineage>
        <taxon>Bacteria</taxon>
        <taxon>Pseudomonadati</taxon>
        <taxon>Pseudomonadota</taxon>
        <taxon>Alphaproteobacteria</taxon>
        <taxon>Sphingomonadales</taxon>
        <taxon>Sphingomonadaceae</taxon>
        <taxon>Novosphingobium</taxon>
    </lineage>
</organism>
<dbReference type="PROSITE" id="PS00570">
    <property type="entry name" value="RING_HYDROXYL_ALPHA"/>
    <property type="match status" value="1"/>
</dbReference>
<evidence type="ECO:0000256" key="6">
    <source>
        <dbReference type="ARBA" id="ARBA00023002"/>
    </source>
</evidence>
<dbReference type="SUPFAM" id="SSF50022">
    <property type="entry name" value="ISP domain"/>
    <property type="match status" value="1"/>
</dbReference>
<dbReference type="GO" id="GO:0005506">
    <property type="term" value="F:iron ion binding"/>
    <property type="evidence" value="ECO:0007669"/>
    <property type="project" value="InterPro"/>
</dbReference>
<keyword evidence="2" id="KW-0001">2Fe-2S</keyword>
<keyword evidence="5 11" id="KW-0223">Dioxygenase</keyword>
<keyword evidence="8" id="KW-0411">Iron-sulfur</keyword>
<dbReference type="Gene3D" id="2.102.10.10">
    <property type="entry name" value="Rieske [2Fe-2S] iron-sulphur domain"/>
    <property type="match status" value="1"/>
</dbReference>
<dbReference type="GO" id="GO:0051537">
    <property type="term" value="F:2 iron, 2 sulfur cluster binding"/>
    <property type="evidence" value="ECO:0007669"/>
    <property type="project" value="UniProtKB-KW"/>
</dbReference>
<evidence type="ECO:0000256" key="2">
    <source>
        <dbReference type="ARBA" id="ARBA00022714"/>
    </source>
</evidence>
<dbReference type="GO" id="GO:0051213">
    <property type="term" value="F:dioxygenase activity"/>
    <property type="evidence" value="ECO:0007669"/>
    <property type="project" value="UniProtKB-KW"/>
</dbReference>
<dbReference type="InterPro" id="IPR001663">
    <property type="entry name" value="Rng_hydr_dOase-A"/>
</dbReference>
<keyword evidence="4" id="KW-0058">Aromatic hydrocarbons catabolism</keyword>
<dbReference type="OrthoDB" id="7456916at2"/>
<evidence type="ECO:0000256" key="9">
    <source>
        <dbReference type="ARBA" id="ARBA00023027"/>
    </source>
</evidence>
<evidence type="ECO:0000256" key="8">
    <source>
        <dbReference type="ARBA" id="ARBA00023014"/>
    </source>
</evidence>
<comment type="caution">
    <text evidence="11">The sequence shown here is derived from an EMBL/GenBank/DDBJ whole genome shotgun (WGS) entry which is preliminary data.</text>
</comment>
<keyword evidence="9" id="KW-0520">NAD</keyword>
<dbReference type="Proteomes" id="UP000031057">
    <property type="component" value="Unassembled WGS sequence"/>
</dbReference>
<keyword evidence="7" id="KW-0408">Iron</keyword>
<evidence type="ECO:0000313" key="12">
    <source>
        <dbReference type="Proteomes" id="UP000031057"/>
    </source>
</evidence>
<reference evidence="11 12" key="1">
    <citation type="submission" date="2014-10" db="EMBL/GenBank/DDBJ databases">
        <title>Genome sequence of Novosphingobium malaysiense MUSC 273(T).</title>
        <authorList>
            <person name="Lee L.-H."/>
        </authorList>
    </citation>
    <scope>NUCLEOTIDE SEQUENCE [LARGE SCALE GENOMIC DNA]</scope>
    <source>
        <strain evidence="11 12">MUSC 273</strain>
    </source>
</reference>
<dbReference type="AlphaFoldDB" id="A0A0B1ZUU5"/>
<dbReference type="InterPro" id="IPR017941">
    <property type="entry name" value="Rieske_2Fe-2S"/>
</dbReference>
<dbReference type="Pfam" id="PF00848">
    <property type="entry name" value="Ring_hydroxyl_A"/>
    <property type="match status" value="1"/>
</dbReference>
<keyword evidence="3" id="KW-0479">Metal-binding</keyword>
<dbReference type="EMBL" id="JTDI01000001">
    <property type="protein sequence ID" value="KHK92938.1"/>
    <property type="molecule type" value="Genomic_DNA"/>
</dbReference>
<keyword evidence="12" id="KW-1185">Reference proteome</keyword>
<dbReference type="PRINTS" id="PR00090">
    <property type="entry name" value="RNGDIOXGNASE"/>
</dbReference>
<dbReference type="RefSeq" id="WP_039278132.1">
    <property type="nucleotide sequence ID" value="NZ_JTDI01000001.1"/>
</dbReference>
<proteinExistence type="inferred from homology"/>
<dbReference type="PANTHER" id="PTHR43756:SF1">
    <property type="entry name" value="3-PHENYLPROPIONATE_CINNAMIC ACID DIOXYGENASE SUBUNIT ALPHA"/>
    <property type="match status" value="1"/>
</dbReference>
<dbReference type="InterPro" id="IPR043266">
    <property type="entry name" value="RHO_NdoB-like_C"/>
</dbReference>
<dbReference type="SUPFAM" id="SSF55961">
    <property type="entry name" value="Bet v1-like"/>
    <property type="match status" value="1"/>
</dbReference>
<dbReference type="Gene3D" id="3.90.380.10">
    <property type="entry name" value="Naphthalene 1,2-dioxygenase Alpha Subunit, Chain A, domain 1"/>
    <property type="match status" value="1"/>
</dbReference>
<accession>A0A0B1ZUU5</accession>